<dbReference type="Proteomes" id="UP000007032">
    <property type="component" value="Chromosome"/>
</dbReference>
<dbReference type="PRINTS" id="PR01100">
    <property type="entry name" value="SHIKIMTKNASE"/>
</dbReference>
<evidence type="ECO:0000256" key="2">
    <source>
        <dbReference type="ARBA" id="ARBA00022679"/>
    </source>
</evidence>
<feature type="binding site" evidence="7">
    <location>
        <position position="166"/>
    </location>
    <ligand>
        <name>ATP</name>
        <dbReference type="ChEBI" id="CHEBI:30616"/>
    </ligand>
</feature>
<comment type="similarity">
    <text evidence="7">Belongs to the shikimate kinase family.</text>
</comment>
<dbReference type="GO" id="GO:0008652">
    <property type="term" value="P:amino acid biosynthetic process"/>
    <property type="evidence" value="ECO:0007669"/>
    <property type="project" value="UniProtKB-KW"/>
</dbReference>
<keyword evidence="7" id="KW-0479">Metal-binding</keyword>
<dbReference type="PANTHER" id="PTHR21087:SF16">
    <property type="entry name" value="SHIKIMATE KINASE 1, CHLOROPLASTIC"/>
    <property type="match status" value="1"/>
</dbReference>
<comment type="subunit">
    <text evidence="7">Monomer.</text>
</comment>
<dbReference type="STRING" id="537970.HCAN_0375"/>
<feature type="binding site" evidence="7">
    <location>
        <position position="33"/>
    </location>
    <ligand>
        <name>Mg(2+)</name>
        <dbReference type="ChEBI" id="CHEBI:18420"/>
    </ligand>
</feature>
<evidence type="ECO:0000256" key="4">
    <source>
        <dbReference type="ARBA" id="ARBA00022777"/>
    </source>
</evidence>
<dbReference type="PANTHER" id="PTHR21087">
    <property type="entry name" value="SHIKIMATE KINASE"/>
    <property type="match status" value="1"/>
</dbReference>
<dbReference type="GO" id="GO:0005829">
    <property type="term" value="C:cytosol"/>
    <property type="evidence" value="ECO:0007669"/>
    <property type="project" value="TreeGrafter"/>
</dbReference>
<keyword evidence="7" id="KW-0963">Cytoplasm</keyword>
<dbReference type="GO" id="GO:0009073">
    <property type="term" value="P:aromatic amino acid family biosynthetic process"/>
    <property type="evidence" value="ECO:0007669"/>
    <property type="project" value="UniProtKB-KW"/>
</dbReference>
<protein>
    <recommendedName>
        <fullName evidence="7">Shikimate kinase</fullName>
        <shortName evidence="7">SK</shortName>
        <ecNumber evidence="7">2.7.1.71</ecNumber>
    </recommendedName>
</protein>
<dbReference type="InterPro" id="IPR000623">
    <property type="entry name" value="Shikimate_kinase/TSH1"/>
</dbReference>
<keyword evidence="1 7" id="KW-0028">Amino-acid biosynthesis</keyword>
<evidence type="ECO:0000256" key="6">
    <source>
        <dbReference type="ARBA" id="ARBA00023141"/>
    </source>
</evidence>
<accession>C5ZVG9</accession>
<dbReference type="Pfam" id="PF01202">
    <property type="entry name" value="SKI"/>
    <property type="match status" value="1"/>
</dbReference>
<comment type="pathway">
    <text evidence="7">Metabolic intermediate biosynthesis; chorismate biosynthesis; chorismate from D-erythrose 4-phosphate and phosphoenolpyruvate: step 5/7.</text>
</comment>
<comment type="cofactor">
    <cofactor evidence="7">
        <name>Mg(2+)</name>
        <dbReference type="ChEBI" id="CHEBI:18420"/>
    </cofactor>
    <text evidence="7">Binds 1 Mg(2+) ion per subunit.</text>
</comment>
<dbReference type="GO" id="GO:0005524">
    <property type="term" value="F:ATP binding"/>
    <property type="evidence" value="ECO:0007669"/>
    <property type="project" value="UniProtKB-UniRule"/>
</dbReference>
<evidence type="ECO:0000256" key="1">
    <source>
        <dbReference type="ARBA" id="ARBA00022605"/>
    </source>
</evidence>
<keyword evidence="3 7" id="KW-0547">Nucleotide-binding</keyword>
<dbReference type="CDD" id="cd00464">
    <property type="entry name" value="SK"/>
    <property type="match status" value="1"/>
</dbReference>
<dbReference type="Gene3D" id="3.40.50.300">
    <property type="entry name" value="P-loop containing nucleotide triphosphate hydrolases"/>
    <property type="match status" value="1"/>
</dbReference>
<proteinExistence type="inferred from homology"/>
<sequence>MDNINILCKIQKRVWKLHSTNLVLIGFMGSGKSSVAKALYQHTRSLILDSDLMIENNENMTIPEIFSQKGEQYFRDLERAFCLFVSQNIRHCIISTGGGMPMFCDVKQMGKVFFLDLSFEDILLRLSKEERLKRPLFKNQKAALELYQKRYQVYKDSAHFCINANRSIPEITQEILDCLPMK</sequence>
<feature type="binding site" evidence="7">
    <location>
        <position position="51"/>
    </location>
    <ligand>
        <name>substrate</name>
    </ligand>
</feature>
<dbReference type="HAMAP" id="MF_00109">
    <property type="entry name" value="Shikimate_kinase"/>
    <property type="match status" value="1"/>
</dbReference>
<dbReference type="EC" id="2.7.1.71" evidence="7"/>
<dbReference type="GO" id="GO:0009423">
    <property type="term" value="P:chorismate biosynthetic process"/>
    <property type="evidence" value="ECO:0007669"/>
    <property type="project" value="UniProtKB-UniRule"/>
</dbReference>
<dbReference type="InterPro" id="IPR031322">
    <property type="entry name" value="Shikimate/glucono_kinase"/>
</dbReference>
<evidence type="ECO:0000256" key="3">
    <source>
        <dbReference type="ARBA" id="ARBA00022741"/>
    </source>
</evidence>
<dbReference type="HOGENOM" id="CLU_057607_4_0_7"/>
<comment type="catalytic activity">
    <reaction evidence="7">
        <text>shikimate + ATP = 3-phosphoshikimate + ADP + H(+)</text>
        <dbReference type="Rhea" id="RHEA:13121"/>
        <dbReference type="ChEBI" id="CHEBI:15378"/>
        <dbReference type="ChEBI" id="CHEBI:30616"/>
        <dbReference type="ChEBI" id="CHEBI:36208"/>
        <dbReference type="ChEBI" id="CHEBI:145989"/>
        <dbReference type="ChEBI" id="CHEBI:456216"/>
        <dbReference type="EC" id="2.7.1.71"/>
    </reaction>
</comment>
<keyword evidence="2 7" id="KW-0808">Transferase</keyword>
<reference evidence="8 9" key="1">
    <citation type="journal article" date="2009" name="J. Bacteriol.">
        <title>Genome sequence of the emerging pathogen Helicobacter canadensis.</title>
        <authorList>
            <person name="Loman N.J."/>
            <person name="Snyder L.A."/>
            <person name="Linton J.D."/>
            <person name="Langdon R."/>
            <person name="Lawson A.J."/>
            <person name="Weinstock G.M."/>
            <person name="Wren B.W."/>
            <person name="Pallen M.J."/>
        </authorList>
    </citation>
    <scope>NUCLEOTIDE SEQUENCE [LARGE SCALE GENOMIC DNA]</scope>
    <source>
        <strain evidence="8 9">MIT 98-5491</strain>
    </source>
</reference>
<keyword evidence="9" id="KW-1185">Reference proteome</keyword>
<dbReference type="InterPro" id="IPR027417">
    <property type="entry name" value="P-loop_NTPase"/>
</dbReference>
<dbReference type="UniPathway" id="UPA00053">
    <property type="reaction ID" value="UER00088"/>
</dbReference>
<dbReference type="eggNOG" id="COG0703">
    <property type="taxonomic scope" value="Bacteria"/>
</dbReference>
<keyword evidence="5 7" id="KW-0067">ATP-binding</keyword>
<keyword evidence="7" id="KW-0460">Magnesium</keyword>
<feature type="binding site" evidence="7">
    <location>
        <position position="75"/>
    </location>
    <ligand>
        <name>substrate</name>
    </ligand>
</feature>
<feature type="binding site" evidence="7">
    <location>
        <position position="150"/>
    </location>
    <ligand>
        <name>substrate</name>
    </ligand>
</feature>
<keyword evidence="4 7" id="KW-0418">Kinase</keyword>
<evidence type="ECO:0000313" key="8">
    <source>
        <dbReference type="EMBL" id="EES89093.1"/>
    </source>
</evidence>
<feature type="binding site" evidence="7">
    <location>
        <position position="134"/>
    </location>
    <ligand>
        <name>ATP</name>
        <dbReference type="ChEBI" id="CHEBI:30616"/>
    </ligand>
</feature>
<gene>
    <name evidence="7 8" type="primary">aroK</name>
    <name evidence="8" type="ORF">HCAN_0375</name>
</gene>
<dbReference type="EMBL" id="CM000776">
    <property type="protein sequence ID" value="EES89093.1"/>
    <property type="molecule type" value="Genomic_DNA"/>
</dbReference>
<dbReference type="SUPFAM" id="SSF52540">
    <property type="entry name" value="P-loop containing nucleoside triphosphate hydrolases"/>
    <property type="match status" value="1"/>
</dbReference>
<dbReference type="GO" id="GO:0000287">
    <property type="term" value="F:magnesium ion binding"/>
    <property type="evidence" value="ECO:0007669"/>
    <property type="project" value="UniProtKB-UniRule"/>
</dbReference>
<dbReference type="AlphaFoldDB" id="C5ZVG9"/>
<feature type="binding site" evidence="7">
    <location>
        <position position="98"/>
    </location>
    <ligand>
        <name>substrate</name>
    </ligand>
</feature>
<comment type="subcellular location">
    <subcellularLocation>
        <location evidence="7">Cytoplasm</location>
    </subcellularLocation>
</comment>
<dbReference type="GO" id="GO:0004765">
    <property type="term" value="F:shikimate kinase activity"/>
    <property type="evidence" value="ECO:0007669"/>
    <property type="project" value="UniProtKB-UniRule"/>
</dbReference>
<organism evidence="8 9">
    <name type="scientific">Helicobacter canadensis MIT 98-5491</name>
    <dbReference type="NCBI Taxonomy" id="537970"/>
    <lineage>
        <taxon>Bacteria</taxon>
        <taxon>Pseudomonadati</taxon>
        <taxon>Campylobacterota</taxon>
        <taxon>Epsilonproteobacteria</taxon>
        <taxon>Campylobacterales</taxon>
        <taxon>Helicobacteraceae</taxon>
        <taxon>Helicobacter</taxon>
    </lineage>
</organism>
<keyword evidence="6 7" id="KW-0057">Aromatic amino acid biosynthesis</keyword>
<feature type="binding site" evidence="7">
    <location>
        <begin position="29"/>
        <end position="34"/>
    </location>
    <ligand>
        <name>ATP</name>
        <dbReference type="ChEBI" id="CHEBI:30616"/>
    </ligand>
</feature>
<comment type="function">
    <text evidence="7">Catalyzes the specific phosphorylation of the 3-hydroxyl group of shikimic acid using ATP as a cosubstrate.</text>
</comment>
<name>C5ZVG9_9HELI</name>
<evidence type="ECO:0000256" key="5">
    <source>
        <dbReference type="ARBA" id="ARBA00022840"/>
    </source>
</evidence>
<evidence type="ECO:0000256" key="7">
    <source>
        <dbReference type="HAMAP-Rule" id="MF_00109"/>
    </source>
</evidence>
<evidence type="ECO:0000313" key="9">
    <source>
        <dbReference type="Proteomes" id="UP000007032"/>
    </source>
</evidence>